<gene>
    <name evidence="1" type="ORF">NCTC10899_00827</name>
</gene>
<dbReference type="Proteomes" id="UP000254260">
    <property type="component" value="Unassembled WGS sequence"/>
</dbReference>
<dbReference type="RefSeq" id="WP_181880454.1">
    <property type="nucleotide sequence ID" value="NZ_JBJEWQ010000013.1"/>
</dbReference>
<dbReference type="PROSITE" id="PS51257">
    <property type="entry name" value="PROKAR_LIPOPROTEIN"/>
    <property type="match status" value="1"/>
</dbReference>
<protein>
    <recommendedName>
        <fullName evidence="3">Lipoprotein</fullName>
    </recommendedName>
</protein>
<name>A0A379IPA8_ECTME</name>
<proteinExistence type="predicted"/>
<dbReference type="EMBL" id="UGUU01000001">
    <property type="protein sequence ID" value="SUD38060.1"/>
    <property type="molecule type" value="Genomic_DNA"/>
</dbReference>
<dbReference type="AlphaFoldDB" id="A0A379IPA8"/>
<evidence type="ECO:0000313" key="1">
    <source>
        <dbReference type="EMBL" id="SUD38060.1"/>
    </source>
</evidence>
<evidence type="ECO:0008006" key="3">
    <source>
        <dbReference type="Google" id="ProtNLM"/>
    </source>
</evidence>
<reference evidence="1 2" key="1">
    <citation type="submission" date="2018-06" db="EMBL/GenBank/DDBJ databases">
        <authorList>
            <consortium name="Pathogen Informatics"/>
            <person name="Doyle S."/>
        </authorList>
    </citation>
    <scope>NUCLEOTIDE SEQUENCE [LARGE SCALE GENOMIC DNA]</scope>
    <source>
        <strain evidence="1 2">NCTC10899</strain>
    </source>
</reference>
<organism evidence="1 2">
    <name type="scientific">Ectopseudomonas mendocina</name>
    <name type="common">Pseudomonas mendocina</name>
    <dbReference type="NCBI Taxonomy" id="300"/>
    <lineage>
        <taxon>Bacteria</taxon>
        <taxon>Pseudomonadati</taxon>
        <taxon>Pseudomonadota</taxon>
        <taxon>Gammaproteobacteria</taxon>
        <taxon>Pseudomonadales</taxon>
        <taxon>Pseudomonadaceae</taxon>
        <taxon>Ectopseudomonas</taxon>
    </lineage>
</organism>
<evidence type="ECO:0000313" key="2">
    <source>
        <dbReference type="Proteomes" id="UP000254260"/>
    </source>
</evidence>
<accession>A0A379IPA8</accession>
<sequence length="50" mass="5196">MKVLLLIIVMLGLTACNTPARIGLLDFGASKLAMPPGSASCEPCSQHPQT</sequence>